<sequence>MARGGPRSGAGRKRKEPALKLVQGTYRQDRDVAVNDDVPLGPMIAPLHLSETERNYFAALATILEEQKRASPHYADHVGLLALRLAQIARFQAVLEMTGDTFTSQTVKKIDGKEVVFEMVRARPEVAMLSEALRHAQSLLGELMLNPSAALKLASGHKTQADNEFGDF</sequence>
<comment type="caution">
    <text evidence="1">The sequence shown here is derived from an EMBL/GenBank/DDBJ whole genome shotgun (WGS) entry which is preliminary data.</text>
</comment>
<dbReference type="InterPro" id="IPR006448">
    <property type="entry name" value="Phage_term_ssu_P27"/>
</dbReference>
<gene>
    <name evidence="1" type="ORF">IQ35_01103</name>
</gene>
<name>A0A562KKY0_SPHWJ</name>
<dbReference type="Proteomes" id="UP000316624">
    <property type="component" value="Unassembled WGS sequence"/>
</dbReference>
<dbReference type="Pfam" id="PF05119">
    <property type="entry name" value="Terminase_4"/>
    <property type="match status" value="1"/>
</dbReference>
<proteinExistence type="predicted"/>
<evidence type="ECO:0000313" key="1">
    <source>
        <dbReference type="EMBL" id="TWH96014.1"/>
    </source>
</evidence>
<reference evidence="1 2" key="1">
    <citation type="journal article" date="2015" name="Stand. Genomic Sci.">
        <title>Genomic Encyclopedia of Bacterial and Archaeal Type Strains, Phase III: the genomes of soil and plant-associated and newly described type strains.</title>
        <authorList>
            <person name="Whitman W.B."/>
            <person name="Woyke T."/>
            <person name="Klenk H.P."/>
            <person name="Zhou Y."/>
            <person name="Lilburn T.G."/>
            <person name="Beck B.J."/>
            <person name="De Vos P."/>
            <person name="Vandamme P."/>
            <person name="Eisen J.A."/>
            <person name="Garrity G."/>
            <person name="Hugenholtz P."/>
            <person name="Kyrpides N.C."/>
        </authorList>
    </citation>
    <scope>NUCLEOTIDE SEQUENCE [LARGE SCALE GENOMIC DNA]</scope>
    <source>
        <strain evidence="1 2">CGMCC 1.7748</strain>
    </source>
</reference>
<accession>A0A562KKY0</accession>
<dbReference type="EMBL" id="VLKK01000003">
    <property type="protein sequence ID" value="TWH96014.1"/>
    <property type="molecule type" value="Genomic_DNA"/>
</dbReference>
<keyword evidence="2" id="KW-1185">Reference proteome</keyword>
<organism evidence="1 2">
    <name type="scientific">Sphingobium wenxiniae (strain DSM 21828 / CGMCC 1.7748 / JZ-1)</name>
    <dbReference type="NCBI Taxonomy" id="595605"/>
    <lineage>
        <taxon>Bacteria</taxon>
        <taxon>Pseudomonadati</taxon>
        <taxon>Pseudomonadota</taxon>
        <taxon>Alphaproteobacteria</taxon>
        <taxon>Sphingomonadales</taxon>
        <taxon>Sphingomonadaceae</taxon>
        <taxon>Sphingobium</taxon>
    </lineage>
</organism>
<evidence type="ECO:0000313" key="2">
    <source>
        <dbReference type="Proteomes" id="UP000316624"/>
    </source>
</evidence>
<protein>
    <submittedName>
        <fullName evidence="1">Phage terminase small subunit</fullName>
    </submittedName>
</protein>
<dbReference type="AlphaFoldDB" id="A0A562KKY0"/>